<accession>A0A2N8P834</accession>
<protein>
    <submittedName>
        <fullName evidence="2">Uncharacterized protein</fullName>
    </submittedName>
</protein>
<evidence type="ECO:0000256" key="1">
    <source>
        <dbReference type="SAM" id="MobiDB-lite"/>
    </source>
</evidence>
<name>A0A2N8P834_STRNR</name>
<comment type="caution">
    <text evidence="2">The sequence shown here is derived from an EMBL/GenBank/DDBJ whole genome shotgun (WGS) entry which is preliminary data.</text>
</comment>
<proteinExistence type="predicted"/>
<sequence>MVVIDVTAADEATATLAAAELGRLWRSSGPSAPWQTPGQPGVSVRAYLDLRHRPLASTEEVHPLPRSRRKDRAHGK</sequence>
<organism evidence="2 3">
    <name type="scientific">Streptomyces noursei</name>
    <name type="common">Streptomyces albulus</name>
    <dbReference type="NCBI Taxonomy" id="1971"/>
    <lineage>
        <taxon>Bacteria</taxon>
        <taxon>Bacillati</taxon>
        <taxon>Actinomycetota</taxon>
        <taxon>Actinomycetes</taxon>
        <taxon>Kitasatosporales</taxon>
        <taxon>Streptomycetaceae</taxon>
        <taxon>Streptomyces</taxon>
    </lineage>
</organism>
<keyword evidence="3" id="KW-1185">Reference proteome</keyword>
<evidence type="ECO:0000313" key="3">
    <source>
        <dbReference type="Proteomes" id="UP000236047"/>
    </source>
</evidence>
<reference evidence="3" key="1">
    <citation type="submission" date="2015-09" db="EMBL/GenBank/DDBJ databases">
        <authorList>
            <person name="Graham D.E."/>
            <person name="Mahan K.M."/>
            <person name="Klingeman D.M."/>
            <person name="Fida T."/>
            <person name="Giannone R.J."/>
            <person name="Hettich R.L."/>
            <person name="Parry R.J."/>
            <person name="Spain J.C."/>
        </authorList>
    </citation>
    <scope>NUCLEOTIDE SEQUENCE [LARGE SCALE GENOMIC DNA]</scope>
    <source>
        <strain evidence="3">JCM 4701</strain>
    </source>
</reference>
<dbReference type="Proteomes" id="UP000236047">
    <property type="component" value="Unassembled WGS sequence"/>
</dbReference>
<dbReference type="InterPro" id="IPR045775">
    <property type="entry name" value="DUF6207"/>
</dbReference>
<feature type="region of interest" description="Disordered" evidence="1">
    <location>
        <begin position="55"/>
        <end position="76"/>
    </location>
</feature>
<evidence type="ECO:0000313" key="2">
    <source>
        <dbReference type="EMBL" id="PNE37160.1"/>
    </source>
</evidence>
<dbReference type="AlphaFoldDB" id="A0A2N8P834"/>
<feature type="compositionally biased region" description="Basic residues" evidence="1">
    <location>
        <begin position="65"/>
        <end position="76"/>
    </location>
</feature>
<dbReference type="Pfam" id="PF19711">
    <property type="entry name" value="DUF6207"/>
    <property type="match status" value="1"/>
</dbReference>
<dbReference type="EMBL" id="LJSN01000003">
    <property type="protein sequence ID" value="PNE37160.1"/>
    <property type="molecule type" value="Genomic_DNA"/>
</dbReference>
<gene>
    <name evidence="2" type="ORF">AOB60_22420</name>
</gene>